<organism evidence="11 12">
    <name type="scientific">Pontiella agarivorans</name>
    <dbReference type="NCBI Taxonomy" id="3038953"/>
    <lineage>
        <taxon>Bacteria</taxon>
        <taxon>Pseudomonadati</taxon>
        <taxon>Kiritimatiellota</taxon>
        <taxon>Kiritimatiellia</taxon>
        <taxon>Kiritimatiellales</taxon>
        <taxon>Pontiellaceae</taxon>
        <taxon>Pontiella</taxon>
    </lineage>
</organism>
<reference evidence="11 12" key="1">
    <citation type="journal article" date="2024" name="Appl. Environ. Microbiol.">
        <title>Pontiella agarivorans sp. nov., a novel marine anaerobic bacterium capable of degrading macroalgal polysaccharides and fixing nitrogen.</title>
        <authorList>
            <person name="Liu N."/>
            <person name="Kivenson V."/>
            <person name="Peng X."/>
            <person name="Cui Z."/>
            <person name="Lankiewicz T.S."/>
            <person name="Gosselin K.M."/>
            <person name="English C.J."/>
            <person name="Blair E.M."/>
            <person name="O'Malley M.A."/>
            <person name="Valentine D.L."/>
        </authorList>
    </citation>
    <scope>NUCLEOTIDE SEQUENCE [LARGE SCALE GENOMIC DNA]</scope>
    <source>
        <strain evidence="11 12">NLcol2</strain>
    </source>
</reference>
<dbReference type="InterPro" id="IPR001917">
    <property type="entry name" value="Aminotrans_II_pyridoxalP_BS"/>
</dbReference>
<dbReference type="InterPro" id="IPR050106">
    <property type="entry name" value="HistidinolP_aminotransfase"/>
</dbReference>
<accession>A0ABU5N1S5</accession>
<comment type="subunit">
    <text evidence="4 9">Homodimer.</text>
</comment>
<dbReference type="HAMAP" id="MF_01023">
    <property type="entry name" value="HisC_aminotrans_2"/>
    <property type="match status" value="1"/>
</dbReference>
<evidence type="ECO:0000259" key="10">
    <source>
        <dbReference type="Pfam" id="PF00155"/>
    </source>
</evidence>
<evidence type="ECO:0000256" key="4">
    <source>
        <dbReference type="ARBA" id="ARBA00011738"/>
    </source>
</evidence>
<dbReference type="InterPro" id="IPR015421">
    <property type="entry name" value="PyrdxlP-dep_Trfase_major"/>
</dbReference>
<evidence type="ECO:0000313" key="12">
    <source>
        <dbReference type="Proteomes" id="UP001290861"/>
    </source>
</evidence>
<dbReference type="SUPFAM" id="SSF53383">
    <property type="entry name" value="PLP-dependent transferases"/>
    <property type="match status" value="1"/>
</dbReference>
<evidence type="ECO:0000256" key="3">
    <source>
        <dbReference type="ARBA" id="ARBA00007970"/>
    </source>
</evidence>
<dbReference type="CDD" id="cd00609">
    <property type="entry name" value="AAT_like"/>
    <property type="match status" value="1"/>
</dbReference>
<dbReference type="EC" id="2.6.1.9" evidence="9"/>
<keyword evidence="6 9" id="KW-0808">Transferase</keyword>
<comment type="similarity">
    <text evidence="3 9">Belongs to the class-II pyridoxal-phosphate-dependent aminotransferase family. Histidinol-phosphate aminotransferase subfamily.</text>
</comment>
<gene>
    <name evidence="9 11" type="primary">hisC</name>
    <name evidence="11" type="ORF">P9H32_17360</name>
</gene>
<protein>
    <recommendedName>
        <fullName evidence="9">Histidinol-phosphate aminotransferase</fullName>
        <ecNumber evidence="9">2.6.1.9</ecNumber>
    </recommendedName>
    <alternativeName>
        <fullName evidence="9">Imidazole acetol-phosphate transaminase</fullName>
    </alternativeName>
</protein>
<evidence type="ECO:0000256" key="5">
    <source>
        <dbReference type="ARBA" id="ARBA00022576"/>
    </source>
</evidence>
<dbReference type="RefSeq" id="WP_322610176.1">
    <property type="nucleotide sequence ID" value="NZ_JARVCO010000012.1"/>
</dbReference>
<dbReference type="InterPro" id="IPR015422">
    <property type="entry name" value="PyrdxlP-dep_Trfase_small"/>
</dbReference>
<dbReference type="Gene3D" id="3.40.640.10">
    <property type="entry name" value="Type I PLP-dependent aspartate aminotransferase-like (Major domain)"/>
    <property type="match status" value="1"/>
</dbReference>
<comment type="caution">
    <text evidence="11">The sequence shown here is derived from an EMBL/GenBank/DDBJ whole genome shotgun (WGS) entry which is preliminary data.</text>
</comment>
<evidence type="ECO:0000256" key="2">
    <source>
        <dbReference type="ARBA" id="ARBA00005011"/>
    </source>
</evidence>
<dbReference type="InterPro" id="IPR004839">
    <property type="entry name" value="Aminotransferase_I/II_large"/>
</dbReference>
<dbReference type="PANTHER" id="PTHR43643">
    <property type="entry name" value="HISTIDINOL-PHOSPHATE AMINOTRANSFERASE 2"/>
    <property type="match status" value="1"/>
</dbReference>
<comment type="catalytic activity">
    <reaction evidence="8 9">
        <text>L-histidinol phosphate + 2-oxoglutarate = 3-(imidazol-4-yl)-2-oxopropyl phosphate + L-glutamate</text>
        <dbReference type="Rhea" id="RHEA:23744"/>
        <dbReference type="ChEBI" id="CHEBI:16810"/>
        <dbReference type="ChEBI" id="CHEBI:29985"/>
        <dbReference type="ChEBI" id="CHEBI:57766"/>
        <dbReference type="ChEBI" id="CHEBI:57980"/>
        <dbReference type="EC" id="2.6.1.9"/>
    </reaction>
</comment>
<evidence type="ECO:0000256" key="6">
    <source>
        <dbReference type="ARBA" id="ARBA00022679"/>
    </source>
</evidence>
<dbReference type="NCBIfam" id="TIGR01141">
    <property type="entry name" value="hisC"/>
    <property type="match status" value="1"/>
</dbReference>
<dbReference type="Pfam" id="PF00155">
    <property type="entry name" value="Aminotran_1_2"/>
    <property type="match status" value="1"/>
</dbReference>
<evidence type="ECO:0000256" key="1">
    <source>
        <dbReference type="ARBA" id="ARBA00001933"/>
    </source>
</evidence>
<feature type="modified residue" description="N6-(pyridoxal phosphate)lysine" evidence="9">
    <location>
        <position position="226"/>
    </location>
</feature>
<dbReference type="EMBL" id="JARVCO010000012">
    <property type="protein sequence ID" value="MDZ8120403.1"/>
    <property type="molecule type" value="Genomic_DNA"/>
</dbReference>
<dbReference type="PANTHER" id="PTHR43643:SF3">
    <property type="entry name" value="HISTIDINOL-PHOSPHATE AMINOTRANSFERASE"/>
    <property type="match status" value="1"/>
</dbReference>
<feature type="domain" description="Aminotransferase class I/classII large" evidence="10">
    <location>
        <begin position="33"/>
        <end position="358"/>
    </location>
</feature>
<dbReference type="Proteomes" id="UP001290861">
    <property type="component" value="Unassembled WGS sequence"/>
</dbReference>
<evidence type="ECO:0000313" key="11">
    <source>
        <dbReference type="EMBL" id="MDZ8120403.1"/>
    </source>
</evidence>
<evidence type="ECO:0000256" key="7">
    <source>
        <dbReference type="ARBA" id="ARBA00022898"/>
    </source>
</evidence>
<keyword evidence="5 9" id="KW-0032">Aminotransferase</keyword>
<name>A0ABU5N1S5_9BACT</name>
<dbReference type="PROSITE" id="PS00599">
    <property type="entry name" value="AA_TRANSFER_CLASS_2"/>
    <property type="match status" value="1"/>
</dbReference>
<sequence>MIPKKYISDLRVYEPGKPIEEVARELGFDDIAEIVKVASNENELGPSPLAAEAMREAIPEMHRYPDGGAFYLKQKLAEKLSVDPENLLFGCGSNELIVFLCHVFMEQGKNLIMGAEAFAVYFLANALYGGETIRVPMPEHVHDLDAMLAAITPETRLVCICNPNNPTGTMLPPEAIDAFIEQLPDHVVAVFDEAYFEVMPDAMKPDVLKHIRAGKKNIIVLRTFSKAYGLAGLRIGYAVAHPELINLLNKVRQPFNVNLMAQSAALAALDDVTHMVETREMVFQGLEFFQAELPKLGIETVPSGANFILVKTGNGREIFEELQKRKVIVRPMDPYGLPDYIRITIGTPEQNQLMLDALKSVMADKS</sequence>
<proteinExistence type="inferred from homology"/>
<dbReference type="GO" id="GO:0004400">
    <property type="term" value="F:histidinol-phosphate transaminase activity"/>
    <property type="evidence" value="ECO:0007669"/>
    <property type="project" value="UniProtKB-EC"/>
</dbReference>
<keyword evidence="12" id="KW-1185">Reference proteome</keyword>
<comment type="pathway">
    <text evidence="2 9">Amino-acid biosynthesis; L-histidine biosynthesis; L-histidine from 5-phospho-alpha-D-ribose 1-diphosphate: step 7/9.</text>
</comment>
<evidence type="ECO:0000256" key="9">
    <source>
        <dbReference type="HAMAP-Rule" id="MF_01023"/>
    </source>
</evidence>
<keyword evidence="9" id="KW-0368">Histidine biosynthesis</keyword>
<dbReference type="Gene3D" id="3.90.1150.10">
    <property type="entry name" value="Aspartate Aminotransferase, domain 1"/>
    <property type="match status" value="1"/>
</dbReference>
<evidence type="ECO:0000256" key="8">
    <source>
        <dbReference type="ARBA" id="ARBA00047481"/>
    </source>
</evidence>
<dbReference type="InterPro" id="IPR005861">
    <property type="entry name" value="HisP_aminotrans"/>
</dbReference>
<dbReference type="InterPro" id="IPR015424">
    <property type="entry name" value="PyrdxlP-dep_Trfase"/>
</dbReference>
<comment type="cofactor">
    <cofactor evidence="1 9">
        <name>pyridoxal 5'-phosphate</name>
        <dbReference type="ChEBI" id="CHEBI:597326"/>
    </cofactor>
</comment>
<keyword evidence="9" id="KW-0028">Amino-acid biosynthesis</keyword>
<keyword evidence="7 9" id="KW-0663">Pyridoxal phosphate</keyword>